<sequence length="440" mass="49248">MGLLESSVPDEAKDALEDETMRPHFAETLEGGVIMIKEITVGNWKSFENATFYIDPLTILIGANASGKSNLLDTFLFLMRIASNFSISQAINGDVNLLPIRGGFEWVCRKPYDKFTITVITEKSEKQDYQYVINCKVNDAKVDVSYEALSILTQSGKKKQIREKFLFKTAEDESDSPGLPTYFNTGTQGRGKRIDLNRSHAILFQAETLNLRKEVVDAVKKILNELRSIFVFDPIPSHMRDYKPFADTLQSDGSNIAGVLAGLESQRKEEVEKALTHYLKDLPEKDVKRVWTEPVGKFKTDAMLYCEEGWGTEKYEVDARGMSDGTLRYLAIVTALLTRKEESLLIIEEIDNGLHPSRAKILIDMLKTLGLKRSIDVVVTTHNPALLDAFGNTMVPFITVAHPEERTGSSLLRQLEDIEQLPKLMAGGTIGRLSTEGVSM</sequence>
<dbReference type="InterPro" id="IPR014555">
    <property type="entry name" value="RecF-like"/>
</dbReference>
<evidence type="ECO:0000259" key="1">
    <source>
        <dbReference type="Pfam" id="PF13304"/>
    </source>
</evidence>
<evidence type="ECO:0000313" key="2">
    <source>
        <dbReference type="EMBL" id="SLM29598.1"/>
    </source>
</evidence>
<proteinExistence type="predicted"/>
<dbReference type="PANTHER" id="PTHR40396">
    <property type="entry name" value="ATPASE-LIKE PROTEIN"/>
    <property type="match status" value="1"/>
</dbReference>
<keyword evidence="3" id="KW-1185">Reference proteome</keyword>
<dbReference type="GO" id="GO:0005524">
    <property type="term" value="F:ATP binding"/>
    <property type="evidence" value="ECO:0007669"/>
    <property type="project" value="InterPro"/>
</dbReference>
<dbReference type="AlphaFoldDB" id="A0A1W1HB44"/>
<dbReference type="InterPro" id="IPR003959">
    <property type="entry name" value="ATPase_AAA_core"/>
</dbReference>
<dbReference type="PANTHER" id="PTHR40396:SF1">
    <property type="entry name" value="ATPASE AAA-TYPE CORE DOMAIN-CONTAINING PROTEIN"/>
    <property type="match status" value="1"/>
</dbReference>
<dbReference type="RefSeq" id="WP_222424123.1">
    <property type="nucleotide sequence ID" value="NZ_LT828554.1"/>
</dbReference>
<name>A0A1W1HB44_9BACT</name>
<reference evidence="2 3" key="1">
    <citation type="submission" date="2017-03" db="EMBL/GenBank/DDBJ databases">
        <authorList>
            <person name="Afonso C.L."/>
            <person name="Miller P.J."/>
            <person name="Scott M.A."/>
            <person name="Spackman E."/>
            <person name="Goraichik I."/>
            <person name="Dimitrov K.M."/>
            <person name="Suarez D.L."/>
            <person name="Swayne D.E."/>
        </authorList>
    </citation>
    <scope>NUCLEOTIDE SEQUENCE [LARGE SCALE GENOMIC DNA]</scope>
    <source>
        <strain evidence="2">PRJEB14757</strain>
    </source>
</reference>
<dbReference type="InterPro" id="IPR027417">
    <property type="entry name" value="P-loop_NTPase"/>
</dbReference>
<dbReference type="PIRSF" id="PIRSF029347">
    <property type="entry name" value="RecF"/>
    <property type="match status" value="1"/>
</dbReference>
<dbReference type="STRING" id="1246637.MTBBW1_1880035"/>
<protein>
    <submittedName>
        <fullName evidence="2">ATPase-like protein</fullName>
    </submittedName>
</protein>
<dbReference type="SUPFAM" id="SSF52540">
    <property type="entry name" value="P-loop containing nucleoside triphosphate hydrolases"/>
    <property type="match status" value="1"/>
</dbReference>
<organism evidence="2 3">
    <name type="scientific">Desulfamplus magnetovallimortis</name>
    <dbReference type="NCBI Taxonomy" id="1246637"/>
    <lineage>
        <taxon>Bacteria</taxon>
        <taxon>Pseudomonadati</taxon>
        <taxon>Thermodesulfobacteriota</taxon>
        <taxon>Desulfobacteria</taxon>
        <taxon>Desulfobacterales</taxon>
        <taxon>Desulfobacteraceae</taxon>
        <taxon>Desulfamplus</taxon>
    </lineage>
</organism>
<gene>
    <name evidence="2" type="ORF">MTBBW1_1880035</name>
</gene>
<feature type="domain" description="ATPase AAA-type core" evidence="1">
    <location>
        <begin position="57"/>
        <end position="388"/>
    </location>
</feature>
<dbReference type="Pfam" id="PF13304">
    <property type="entry name" value="AAA_21"/>
    <property type="match status" value="1"/>
</dbReference>
<dbReference type="GO" id="GO:0016887">
    <property type="term" value="F:ATP hydrolysis activity"/>
    <property type="evidence" value="ECO:0007669"/>
    <property type="project" value="InterPro"/>
</dbReference>
<dbReference type="EMBL" id="FWEV01000099">
    <property type="protein sequence ID" value="SLM29598.1"/>
    <property type="molecule type" value="Genomic_DNA"/>
</dbReference>
<accession>A0A1W1HB44</accession>
<dbReference type="Proteomes" id="UP000191931">
    <property type="component" value="Unassembled WGS sequence"/>
</dbReference>
<evidence type="ECO:0000313" key="3">
    <source>
        <dbReference type="Proteomes" id="UP000191931"/>
    </source>
</evidence>
<dbReference type="Gene3D" id="3.40.50.300">
    <property type="entry name" value="P-loop containing nucleotide triphosphate hydrolases"/>
    <property type="match status" value="1"/>
</dbReference>